<dbReference type="PANTHER" id="PTHR34154:SF10">
    <property type="entry name" value="ASL1-LIKE GLYCOSYL HYDROLASE CATALYTIC DOMAIN-CONTAINING PROTEIN"/>
    <property type="match status" value="1"/>
</dbReference>
<reference evidence="3 4" key="1">
    <citation type="submission" date="2015-10" db="EMBL/GenBank/DDBJ databases">
        <title>Full genome of DAOMC 229536 Phialocephala scopiformis, a fungal endophyte of spruce producing the potent anti-insectan compound rugulosin.</title>
        <authorList>
            <consortium name="DOE Joint Genome Institute"/>
            <person name="Walker A.K."/>
            <person name="Frasz S.L."/>
            <person name="Seifert K.A."/>
            <person name="Miller J.D."/>
            <person name="Mondo S.J."/>
            <person name="Labutti K."/>
            <person name="Lipzen A."/>
            <person name="Dockter R."/>
            <person name="Kennedy M."/>
            <person name="Grigoriev I.V."/>
            <person name="Spatafora J.W."/>
        </authorList>
    </citation>
    <scope>NUCLEOTIDE SEQUENCE [LARGE SCALE GENOMIC DNA]</scope>
    <source>
        <strain evidence="3 4">CBS 120377</strain>
    </source>
</reference>
<proteinExistence type="predicted"/>
<sequence>MSLIQLLLLFLTAFTAPAIAPWPKRGLPSNNPPNSIQNWNGPGSQVNWAYSWDSYMDPAFPRFLEFIPMLWGDGSLHTNSWVNNVNNALARGSGHIMGFNEPDACGEGQSCIGPDDAATAYRKWIMPFAGRAALGAPAISNAASGLVWLRNFLGACSGCQIDFVPIHWYDSATNFEYFYNYMEEAHQTSGGRQIWITEFSGAGTLQQQITFLQTVIPWLDAQPYIYRYSWFWCDASYTGGSLADGNGNPTELGGVYAYTRY</sequence>
<dbReference type="GO" id="GO:0071966">
    <property type="term" value="P:fungal-type cell wall polysaccharide metabolic process"/>
    <property type="evidence" value="ECO:0007669"/>
    <property type="project" value="TreeGrafter"/>
</dbReference>
<accession>A0A194XCB6</accession>
<dbReference type="OrthoDB" id="5985073at2759"/>
<dbReference type="InParanoid" id="A0A194XCB6"/>
<dbReference type="RefSeq" id="XP_018072156.1">
    <property type="nucleotide sequence ID" value="XM_018211879.1"/>
</dbReference>
<dbReference type="GeneID" id="28821605"/>
<dbReference type="PANTHER" id="PTHR34154">
    <property type="entry name" value="ALKALI-SENSITIVE LINKAGE PROTEIN 1"/>
    <property type="match status" value="1"/>
</dbReference>
<evidence type="ECO:0000259" key="2">
    <source>
        <dbReference type="Pfam" id="PF11790"/>
    </source>
</evidence>
<gene>
    <name evidence="3" type="ORF">LY89DRAFT_645461</name>
</gene>
<evidence type="ECO:0000313" key="3">
    <source>
        <dbReference type="EMBL" id="KUJ17801.1"/>
    </source>
</evidence>
<dbReference type="InterPro" id="IPR017853">
    <property type="entry name" value="GH"/>
</dbReference>
<feature type="domain" description="Asl1-like glycosyl hydrolase catalytic" evidence="2">
    <location>
        <begin position="32"/>
        <end position="256"/>
    </location>
</feature>
<dbReference type="AlphaFoldDB" id="A0A194XCB6"/>
<dbReference type="KEGG" id="psco:LY89DRAFT_645461"/>
<feature type="signal peptide" evidence="1">
    <location>
        <begin position="1"/>
        <end position="18"/>
    </location>
</feature>
<evidence type="ECO:0000313" key="4">
    <source>
        <dbReference type="Proteomes" id="UP000070700"/>
    </source>
</evidence>
<dbReference type="EMBL" id="KQ947414">
    <property type="protein sequence ID" value="KUJ17801.1"/>
    <property type="molecule type" value="Genomic_DNA"/>
</dbReference>
<organism evidence="3 4">
    <name type="scientific">Mollisia scopiformis</name>
    <name type="common">Conifer needle endophyte fungus</name>
    <name type="synonym">Phialocephala scopiformis</name>
    <dbReference type="NCBI Taxonomy" id="149040"/>
    <lineage>
        <taxon>Eukaryota</taxon>
        <taxon>Fungi</taxon>
        <taxon>Dikarya</taxon>
        <taxon>Ascomycota</taxon>
        <taxon>Pezizomycotina</taxon>
        <taxon>Leotiomycetes</taxon>
        <taxon>Helotiales</taxon>
        <taxon>Mollisiaceae</taxon>
        <taxon>Mollisia</taxon>
    </lineage>
</organism>
<dbReference type="GO" id="GO:0009277">
    <property type="term" value="C:fungal-type cell wall"/>
    <property type="evidence" value="ECO:0007669"/>
    <property type="project" value="TreeGrafter"/>
</dbReference>
<feature type="chain" id="PRO_5008268063" description="Asl1-like glycosyl hydrolase catalytic domain-containing protein" evidence="1">
    <location>
        <begin position="19"/>
        <end position="261"/>
    </location>
</feature>
<keyword evidence="1" id="KW-0732">Signal</keyword>
<dbReference type="Proteomes" id="UP000070700">
    <property type="component" value="Unassembled WGS sequence"/>
</dbReference>
<dbReference type="SUPFAM" id="SSF51445">
    <property type="entry name" value="(Trans)glycosidases"/>
    <property type="match status" value="1"/>
</dbReference>
<evidence type="ECO:0000256" key="1">
    <source>
        <dbReference type="SAM" id="SignalP"/>
    </source>
</evidence>
<keyword evidence="4" id="KW-1185">Reference proteome</keyword>
<dbReference type="Pfam" id="PF11790">
    <property type="entry name" value="Glyco_hydro_cc"/>
    <property type="match status" value="1"/>
</dbReference>
<dbReference type="InterPro" id="IPR053183">
    <property type="entry name" value="ASL1"/>
</dbReference>
<dbReference type="Gene3D" id="3.20.20.80">
    <property type="entry name" value="Glycosidases"/>
    <property type="match status" value="1"/>
</dbReference>
<name>A0A194XCB6_MOLSC</name>
<dbReference type="InterPro" id="IPR024655">
    <property type="entry name" value="Asl1_glyco_hydro_catalytic"/>
</dbReference>
<protein>
    <recommendedName>
        <fullName evidence="2">Asl1-like glycosyl hydrolase catalytic domain-containing protein</fullName>
    </recommendedName>
</protein>